<evidence type="ECO:0000256" key="7">
    <source>
        <dbReference type="ARBA" id="ARBA00022643"/>
    </source>
</evidence>
<proteinExistence type="inferred from homology"/>
<dbReference type="InterPro" id="IPR050074">
    <property type="entry name" value="DHO_dehydrogenase"/>
</dbReference>
<keyword evidence="7 11" id="KW-0288">FMN</keyword>
<dbReference type="PROSITE" id="PS00911">
    <property type="entry name" value="DHODEHASE_1"/>
    <property type="match status" value="1"/>
</dbReference>
<evidence type="ECO:0000256" key="6">
    <source>
        <dbReference type="ARBA" id="ARBA00022630"/>
    </source>
</evidence>
<accession>A0A1D2VC61</accession>
<evidence type="ECO:0000256" key="11">
    <source>
        <dbReference type="RuleBase" id="RU361255"/>
    </source>
</evidence>
<dbReference type="Proteomes" id="UP000095038">
    <property type="component" value="Unassembled WGS sequence"/>
</dbReference>
<comment type="similarity">
    <text evidence="3 11">Belongs to the dihydroorotate dehydrogenase family. Type 2 subfamily.</text>
</comment>
<evidence type="ECO:0000256" key="2">
    <source>
        <dbReference type="ARBA" id="ARBA00005161"/>
    </source>
</evidence>
<comment type="cofactor">
    <cofactor evidence="11">
        <name>FMN</name>
        <dbReference type="ChEBI" id="CHEBI:58210"/>
    </cofactor>
    <text evidence="11">Binds 1 FMN per subunit.</text>
</comment>
<dbReference type="InParanoid" id="A0A1D2VC61"/>
<keyword evidence="8 11" id="KW-0560">Oxidoreductase</keyword>
<evidence type="ECO:0000256" key="3">
    <source>
        <dbReference type="ARBA" id="ARBA00005359"/>
    </source>
</evidence>
<dbReference type="NCBIfam" id="TIGR01036">
    <property type="entry name" value="pyrD_sub2"/>
    <property type="match status" value="1"/>
</dbReference>
<sequence>MNSLLFKNSGFFRKNLTSSSLKSANDLLSLNQKRCFAKSFFKKESNSNPNPNIIKSSALPDSLVILGGVALASTLAYYLYDAKSSFQEYVTSPVIRLVTDGENGHKFGIFALKNGLCPRIVDDNDIDLLKVKNIFGGRTLSNPIGMAAGFDKNGEAIDPLFDLGFSYVEIGSITPEPQPGNPTPRVFRLPRDEAIINRYGFNSDGHWSVLTNLRLRLEKYYYQKNYHLSLESPYSNAFRDEKILAINLGKNKNGDEIEDYTLGVQRFGEYSDVLVINVSSPNTPGLRTLQSNEKLTNLLKAVKKERDNLSGTIIDKYHKPSLLVKIAPDLSEMEIKSIAESVKESKIDGIIVSNTTIQRPINSMRTDDVKLLKEQGGLSGKPIKELSLKALRTLRKYTKDDPSLILVGCGGISSGKDAIEFAKAGASFVEVLTSFAYRGPGLPYKIKSEIINELKKEGKTWMDIIGEDDK</sequence>
<dbReference type="GO" id="GO:0106430">
    <property type="term" value="F:dihydroorotate dehydrogenase (quinone) activity"/>
    <property type="evidence" value="ECO:0007669"/>
    <property type="project" value="UniProtKB-EC"/>
</dbReference>
<dbReference type="GO" id="GO:0005743">
    <property type="term" value="C:mitochondrial inner membrane"/>
    <property type="evidence" value="ECO:0007669"/>
    <property type="project" value="UniProtKB-SubCell"/>
</dbReference>
<dbReference type="PROSITE" id="PS00912">
    <property type="entry name" value="DHODEHASE_2"/>
    <property type="match status" value="1"/>
</dbReference>
<comment type="catalytic activity">
    <reaction evidence="10 11">
        <text>(S)-dihydroorotate + a quinone = orotate + a quinol</text>
        <dbReference type="Rhea" id="RHEA:30187"/>
        <dbReference type="ChEBI" id="CHEBI:24646"/>
        <dbReference type="ChEBI" id="CHEBI:30839"/>
        <dbReference type="ChEBI" id="CHEBI:30864"/>
        <dbReference type="ChEBI" id="CHEBI:132124"/>
        <dbReference type="EC" id="1.3.5.2"/>
    </reaction>
</comment>
<dbReference type="AlphaFoldDB" id="A0A1D2VC61"/>
<dbReference type="EC" id="1.3.5.2" evidence="4 11"/>
<dbReference type="FunCoup" id="A0A1D2VC61">
    <property type="interactions" value="703"/>
</dbReference>
<evidence type="ECO:0000256" key="5">
    <source>
        <dbReference type="ARBA" id="ARBA00017599"/>
    </source>
</evidence>
<keyword evidence="9" id="KW-0472">Membrane</keyword>
<name>A0A1D2VC61_9ASCO</name>
<dbReference type="RefSeq" id="XP_020045528.1">
    <property type="nucleotide sequence ID" value="XM_020190800.1"/>
</dbReference>
<dbReference type="UniPathway" id="UPA00070">
    <property type="reaction ID" value="UER00946"/>
</dbReference>
<feature type="domain" description="Dihydroorotate dehydrogenase catalytic" evidence="12">
    <location>
        <begin position="135"/>
        <end position="454"/>
    </location>
</feature>
<dbReference type="InterPro" id="IPR001295">
    <property type="entry name" value="Dihydroorotate_DH_CS"/>
</dbReference>
<reference evidence="14" key="1">
    <citation type="submission" date="2016-05" db="EMBL/GenBank/DDBJ databases">
        <title>Comparative genomics of biotechnologically important yeasts.</title>
        <authorList>
            <consortium name="DOE Joint Genome Institute"/>
            <person name="Riley R."/>
            <person name="Haridas S."/>
            <person name="Wolfe K.H."/>
            <person name="Lopes M.R."/>
            <person name="Hittinger C.T."/>
            <person name="Goker M."/>
            <person name="Salamov A."/>
            <person name="Wisecaver J."/>
            <person name="Long T.M."/>
            <person name="Aerts A.L."/>
            <person name="Barry K."/>
            <person name="Choi C."/>
            <person name="Clum A."/>
            <person name="Coughlan A.Y."/>
            <person name="Deshpande S."/>
            <person name="Douglass A.P."/>
            <person name="Hanson S.J."/>
            <person name="Klenk H.-P."/>
            <person name="Labutti K."/>
            <person name="Lapidus A."/>
            <person name="Lindquist E."/>
            <person name="Lipzen A."/>
            <person name="Meier-Kolthoff J.P."/>
            <person name="Ohm R.A."/>
            <person name="Otillar R.P."/>
            <person name="Pangilinan J."/>
            <person name="Peng Y."/>
            <person name="Rokas A."/>
            <person name="Rosa C.A."/>
            <person name="Scheuner C."/>
            <person name="Sibirny A.A."/>
            <person name="Slot J.C."/>
            <person name="Stielow J.B."/>
            <person name="Sun H."/>
            <person name="Kurtzman C.P."/>
            <person name="Blackwell M."/>
            <person name="Grigoriev I.V."/>
            <person name="Jeffries T.W."/>
        </authorList>
    </citation>
    <scope>NUCLEOTIDE SEQUENCE [LARGE SCALE GENOMIC DNA]</scope>
    <source>
        <strain evidence="14">DSM 1968</strain>
    </source>
</reference>
<dbReference type="InterPro" id="IPR013785">
    <property type="entry name" value="Aldolase_TIM"/>
</dbReference>
<comment type="pathway">
    <text evidence="2 11">Pyrimidine metabolism; UMP biosynthesis via de novo pathway; orotate from (S)-dihydroorotate (quinone route): step 1/1.</text>
</comment>
<dbReference type="GeneID" id="30964436"/>
<gene>
    <name evidence="13" type="ORF">ASCRUDRAFT_37817</name>
</gene>
<dbReference type="PANTHER" id="PTHR48109">
    <property type="entry name" value="DIHYDROOROTATE DEHYDROGENASE (QUINONE), MITOCHONDRIAL-RELATED"/>
    <property type="match status" value="1"/>
</dbReference>
<evidence type="ECO:0000259" key="12">
    <source>
        <dbReference type="Pfam" id="PF01180"/>
    </source>
</evidence>
<dbReference type="EMBL" id="KV454487">
    <property type="protein sequence ID" value="ODV59221.1"/>
    <property type="molecule type" value="Genomic_DNA"/>
</dbReference>
<dbReference type="CDD" id="cd04738">
    <property type="entry name" value="DHOD_2_like"/>
    <property type="match status" value="1"/>
</dbReference>
<dbReference type="Pfam" id="PF01180">
    <property type="entry name" value="DHO_dh"/>
    <property type="match status" value="1"/>
</dbReference>
<keyword evidence="11" id="KW-0999">Mitochondrion inner membrane</keyword>
<evidence type="ECO:0000313" key="14">
    <source>
        <dbReference type="Proteomes" id="UP000095038"/>
    </source>
</evidence>
<evidence type="ECO:0000256" key="4">
    <source>
        <dbReference type="ARBA" id="ARBA00012791"/>
    </source>
</evidence>
<dbReference type="Gene3D" id="3.20.20.70">
    <property type="entry name" value="Aldolase class I"/>
    <property type="match status" value="1"/>
</dbReference>
<organism evidence="13 14">
    <name type="scientific">Ascoidea rubescens DSM 1968</name>
    <dbReference type="NCBI Taxonomy" id="1344418"/>
    <lineage>
        <taxon>Eukaryota</taxon>
        <taxon>Fungi</taxon>
        <taxon>Dikarya</taxon>
        <taxon>Ascomycota</taxon>
        <taxon>Saccharomycotina</taxon>
        <taxon>Saccharomycetes</taxon>
        <taxon>Ascoideaceae</taxon>
        <taxon>Ascoidea</taxon>
    </lineage>
</organism>
<keyword evidence="11" id="KW-0496">Mitochondrion</keyword>
<evidence type="ECO:0000256" key="1">
    <source>
        <dbReference type="ARBA" id="ARBA00004370"/>
    </source>
</evidence>
<dbReference type="NCBIfam" id="NF003652">
    <property type="entry name" value="PRK05286.2-5"/>
    <property type="match status" value="1"/>
</dbReference>
<evidence type="ECO:0000313" key="13">
    <source>
        <dbReference type="EMBL" id="ODV59221.1"/>
    </source>
</evidence>
<dbReference type="InterPro" id="IPR005719">
    <property type="entry name" value="Dihydroorotate_DH_2"/>
</dbReference>
<comment type="subcellular location">
    <subcellularLocation>
        <location evidence="1">Membrane</location>
    </subcellularLocation>
    <subcellularLocation>
        <location evidence="11">Mitochondrion inner membrane</location>
        <topology evidence="11">Single-pass membrane protein</topology>
    </subcellularLocation>
</comment>
<dbReference type="PANTHER" id="PTHR48109:SF4">
    <property type="entry name" value="DIHYDROOROTATE DEHYDROGENASE (QUINONE), MITOCHONDRIAL"/>
    <property type="match status" value="1"/>
</dbReference>
<keyword evidence="6 11" id="KW-0285">Flavoprotein</keyword>
<dbReference type="GO" id="GO:0044205">
    <property type="term" value="P:'de novo' UMP biosynthetic process"/>
    <property type="evidence" value="ECO:0007669"/>
    <property type="project" value="UniProtKB-UniPathway"/>
</dbReference>
<evidence type="ECO:0000256" key="9">
    <source>
        <dbReference type="ARBA" id="ARBA00023136"/>
    </source>
</evidence>
<dbReference type="InterPro" id="IPR005720">
    <property type="entry name" value="Dihydroorotate_DH_cat"/>
</dbReference>
<evidence type="ECO:0000256" key="8">
    <source>
        <dbReference type="ARBA" id="ARBA00023002"/>
    </source>
</evidence>
<dbReference type="GO" id="GO:0006207">
    <property type="term" value="P:'de novo' pyrimidine nucleobase biosynthetic process"/>
    <property type="evidence" value="ECO:0007669"/>
    <property type="project" value="InterPro"/>
</dbReference>
<evidence type="ECO:0000256" key="10">
    <source>
        <dbReference type="ARBA" id="ARBA00048639"/>
    </source>
</evidence>
<dbReference type="OrthoDB" id="14784at2759"/>
<dbReference type="STRING" id="1344418.A0A1D2VC61"/>
<protein>
    <recommendedName>
        <fullName evidence="5 11">Dihydroorotate dehydrogenase (quinone), mitochondrial</fullName>
        <shortName evidence="11">DHOdehase</shortName>
        <ecNumber evidence="4 11">1.3.5.2</ecNumber>
    </recommendedName>
</protein>
<keyword evidence="14" id="KW-1185">Reference proteome</keyword>
<dbReference type="SUPFAM" id="SSF51395">
    <property type="entry name" value="FMN-linked oxidoreductases"/>
    <property type="match status" value="1"/>
</dbReference>